<dbReference type="EMBL" id="MNUE01000059">
    <property type="protein sequence ID" value="OJD30502.1"/>
    <property type="molecule type" value="Genomic_DNA"/>
</dbReference>
<evidence type="ECO:0000313" key="3">
    <source>
        <dbReference type="EMBL" id="OJD30502.1"/>
    </source>
</evidence>
<evidence type="ECO:0000256" key="1">
    <source>
        <dbReference type="SAM" id="Phobius"/>
    </source>
</evidence>
<dbReference type="AlphaFoldDB" id="A0A1J9QNL9"/>
<evidence type="ECO:0000259" key="2">
    <source>
        <dbReference type="Pfam" id="PF10277"/>
    </source>
</evidence>
<gene>
    <name evidence="3" type="ORF">BKCO1_5900073</name>
</gene>
<comment type="caution">
    <text evidence="3">The sequence shown here is derived from an EMBL/GenBank/DDBJ whole genome shotgun (WGS) entry which is preliminary data.</text>
</comment>
<dbReference type="GeneID" id="31017927"/>
<evidence type="ECO:0000313" key="4">
    <source>
        <dbReference type="Proteomes" id="UP000183809"/>
    </source>
</evidence>
<feature type="transmembrane region" description="Helical" evidence="1">
    <location>
        <begin position="205"/>
        <end position="227"/>
    </location>
</feature>
<dbReference type="STRING" id="236234.A0A1J9QNL9"/>
<accession>A0A1J9QNL9</accession>
<feature type="transmembrane region" description="Helical" evidence="1">
    <location>
        <begin position="101"/>
        <end position="122"/>
    </location>
</feature>
<feature type="domain" description="CWH43-like N-terminal" evidence="2">
    <location>
        <begin position="10"/>
        <end position="219"/>
    </location>
</feature>
<feature type="transmembrane region" description="Helical" evidence="1">
    <location>
        <begin position="134"/>
        <end position="155"/>
    </location>
</feature>
<name>A0A1J9QNL9_9PEZI</name>
<dbReference type="OrthoDB" id="10032492at2759"/>
<keyword evidence="1" id="KW-0812">Transmembrane</keyword>
<feature type="transmembrane region" description="Helical" evidence="1">
    <location>
        <begin position="167"/>
        <end position="193"/>
    </location>
</feature>
<dbReference type="SUPFAM" id="SSF103473">
    <property type="entry name" value="MFS general substrate transporter"/>
    <property type="match status" value="1"/>
</dbReference>
<organism evidence="3 4">
    <name type="scientific">Diplodia corticola</name>
    <dbReference type="NCBI Taxonomy" id="236234"/>
    <lineage>
        <taxon>Eukaryota</taxon>
        <taxon>Fungi</taxon>
        <taxon>Dikarya</taxon>
        <taxon>Ascomycota</taxon>
        <taxon>Pezizomycotina</taxon>
        <taxon>Dothideomycetes</taxon>
        <taxon>Dothideomycetes incertae sedis</taxon>
        <taxon>Botryosphaeriales</taxon>
        <taxon>Botryosphaeriaceae</taxon>
        <taxon>Diplodia</taxon>
    </lineage>
</organism>
<dbReference type="Pfam" id="PF10277">
    <property type="entry name" value="Frag1"/>
    <property type="match status" value="1"/>
</dbReference>
<feature type="transmembrane region" description="Helical" evidence="1">
    <location>
        <begin position="54"/>
        <end position="81"/>
    </location>
</feature>
<feature type="transmembrane region" description="Helical" evidence="1">
    <location>
        <begin position="12"/>
        <end position="34"/>
    </location>
</feature>
<reference evidence="3 4" key="1">
    <citation type="submission" date="2016-10" db="EMBL/GenBank/DDBJ databases">
        <title>Proteomics and genomics reveal pathogen-plant mechanisms compatible with a hemibiotrophic lifestyle of Diplodia corticola.</title>
        <authorList>
            <person name="Fernandes I."/>
            <person name="De Jonge R."/>
            <person name="Van De Peer Y."/>
            <person name="Devreese B."/>
            <person name="Alves A."/>
            <person name="Esteves A.C."/>
        </authorList>
    </citation>
    <scope>NUCLEOTIDE SEQUENCE [LARGE SCALE GENOMIC DNA]</scope>
    <source>
        <strain evidence="3 4">CBS 112549</strain>
    </source>
</reference>
<dbReference type="InterPro" id="IPR036259">
    <property type="entry name" value="MFS_trans_sf"/>
</dbReference>
<keyword evidence="4" id="KW-1185">Reference proteome</keyword>
<keyword evidence="1" id="KW-0472">Membrane</keyword>
<dbReference type="Proteomes" id="UP000183809">
    <property type="component" value="Unassembled WGS sequence"/>
</dbReference>
<proteinExistence type="predicted"/>
<protein>
    <submittedName>
        <fullName evidence="3">Frag1 dram sfk1 protein</fullName>
    </submittedName>
</protein>
<keyword evidence="1" id="KW-1133">Transmembrane helix</keyword>
<dbReference type="RefSeq" id="XP_020126762.1">
    <property type="nucleotide sequence ID" value="XM_020277666.1"/>
</dbReference>
<dbReference type="InterPro" id="IPR019402">
    <property type="entry name" value="CWH43_N"/>
</dbReference>
<sequence>MAVLFPLHRLWVLPLISGVTWFITLFVLLVTWIAKGTPRYPGQSNPDVAFISDIAAFMLKPFFLIGASVTAFAFIGTVCSVHFARYDHRMYGIDDLWHRKWLSVVAMISGVVAGVGLILLAVMDTFRYHQEHHILLLICFAGLALSALTTTIVYFDQTVRPSKFRELRFYSAFSAFIVFLEVVMGLIFTGFMYTGHWRLAGIFEWILAFLGCFYMLAFIGFVAIPVSRDEADAAERRPLLQESAEVPA</sequence>